<keyword evidence="2" id="KW-1185">Reference proteome</keyword>
<evidence type="ECO:0000313" key="2">
    <source>
        <dbReference type="Proteomes" id="UP001623591"/>
    </source>
</evidence>
<dbReference type="RefSeq" id="WP_406771152.1">
    <property type="nucleotide sequence ID" value="NZ_JBJHZZ010000028.1"/>
</dbReference>
<dbReference type="Proteomes" id="UP001623591">
    <property type="component" value="Unassembled WGS sequence"/>
</dbReference>
<dbReference type="EMBL" id="JBJHZZ010000028">
    <property type="protein sequence ID" value="MFL0248725.1"/>
    <property type="molecule type" value="Genomic_DNA"/>
</dbReference>
<accession>A0ABW8T8E9</accession>
<gene>
    <name evidence="1" type="ORF">ACJDUG_17430</name>
</gene>
<comment type="caution">
    <text evidence="1">The sequence shown here is derived from an EMBL/GenBank/DDBJ whole genome shotgun (WGS) entry which is preliminary data.</text>
</comment>
<reference evidence="1 2" key="1">
    <citation type="submission" date="2024-11" db="EMBL/GenBank/DDBJ databases">
        <authorList>
            <person name="Heng Y.C."/>
            <person name="Lim A.C.H."/>
            <person name="Lee J.K.Y."/>
            <person name="Kittelmann S."/>
        </authorList>
    </citation>
    <scope>NUCLEOTIDE SEQUENCE [LARGE SCALE GENOMIC DNA]</scope>
    <source>
        <strain evidence="1 2">WILCCON 0185</strain>
    </source>
</reference>
<sequence>MSRSLSRSEAYEVLKRIEEASNDRRKLEAIREILEQYNDDDPEVKELILKLRR</sequence>
<organism evidence="1 2">
    <name type="scientific">Candidatus Clostridium stratigraminis</name>
    <dbReference type="NCBI Taxonomy" id="3381661"/>
    <lineage>
        <taxon>Bacteria</taxon>
        <taxon>Bacillati</taxon>
        <taxon>Bacillota</taxon>
        <taxon>Clostridia</taxon>
        <taxon>Eubacteriales</taxon>
        <taxon>Clostridiaceae</taxon>
        <taxon>Clostridium</taxon>
    </lineage>
</organism>
<protein>
    <submittedName>
        <fullName evidence="1">Uncharacterized protein</fullName>
    </submittedName>
</protein>
<proteinExistence type="predicted"/>
<name>A0ABW8T8E9_9CLOT</name>
<evidence type="ECO:0000313" key="1">
    <source>
        <dbReference type="EMBL" id="MFL0248725.1"/>
    </source>
</evidence>